<evidence type="ECO:0000313" key="1">
    <source>
        <dbReference type="EMBL" id="TPX53542.1"/>
    </source>
</evidence>
<organism evidence="1 2">
    <name type="scientific">Synchytrium endobioticum</name>
    <dbReference type="NCBI Taxonomy" id="286115"/>
    <lineage>
        <taxon>Eukaryota</taxon>
        <taxon>Fungi</taxon>
        <taxon>Fungi incertae sedis</taxon>
        <taxon>Chytridiomycota</taxon>
        <taxon>Chytridiomycota incertae sedis</taxon>
        <taxon>Chytridiomycetes</taxon>
        <taxon>Synchytriales</taxon>
        <taxon>Synchytriaceae</taxon>
        <taxon>Synchytrium</taxon>
    </lineage>
</organism>
<gene>
    <name evidence="1" type="ORF">SeMB42_g00722</name>
</gene>
<protein>
    <submittedName>
        <fullName evidence="1">Uncharacterized protein</fullName>
    </submittedName>
</protein>
<keyword evidence="2" id="KW-1185">Reference proteome</keyword>
<dbReference type="AlphaFoldDB" id="A0A507DPD9"/>
<reference evidence="1 2" key="1">
    <citation type="journal article" date="2019" name="Sci. Rep.">
        <title>Comparative genomics of chytrid fungi reveal insights into the obligate biotrophic and pathogenic lifestyle of Synchytrium endobioticum.</title>
        <authorList>
            <person name="van de Vossenberg B.T.L.H."/>
            <person name="Warris S."/>
            <person name="Nguyen H.D.T."/>
            <person name="van Gent-Pelzer M.P.E."/>
            <person name="Joly D.L."/>
            <person name="van de Geest H.C."/>
            <person name="Bonants P.J.M."/>
            <person name="Smith D.S."/>
            <person name="Levesque C.A."/>
            <person name="van der Lee T.A.J."/>
        </authorList>
    </citation>
    <scope>NUCLEOTIDE SEQUENCE [LARGE SCALE GENOMIC DNA]</scope>
    <source>
        <strain evidence="1 2">MB42</strain>
    </source>
</reference>
<proteinExistence type="predicted"/>
<comment type="caution">
    <text evidence="1">The sequence shown here is derived from an EMBL/GenBank/DDBJ whole genome shotgun (WGS) entry which is preliminary data.</text>
</comment>
<dbReference type="EMBL" id="QEAN01000015">
    <property type="protein sequence ID" value="TPX53542.1"/>
    <property type="molecule type" value="Genomic_DNA"/>
</dbReference>
<dbReference type="VEuPathDB" id="FungiDB:SeMB42_g00722"/>
<dbReference type="Proteomes" id="UP000317494">
    <property type="component" value="Unassembled WGS sequence"/>
</dbReference>
<evidence type="ECO:0000313" key="2">
    <source>
        <dbReference type="Proteomes" id="UP000317494"/>
    </source>
</evidence>
<sequence length="77" mass="8383">MIVVIPAKNNAEIYKYVCAENDKGIYQGLSVFCKDVPLRLIYWGGMEAFLLGMPLASLSSLRPLLIDVGVDGGPPKL</sequence>
<name>A0A507DPD9_9FUNG</name>
<accession>A0A507DPD9</accession>